<gene>
    <name evidence="5" type="primary">rpsI</name>
    <name evidence="8" type="ORF">CVU83_02110</name>
</gene>
<dbReference type="InterPro" id="IPR014721">
    <property type="entry name" value="Ribsml_uS5_D2-typ_fold_subgr"/>
</dbReference>
<dbReference type="GO" id="GO:0003723">
    <property type="term" value="F:RNA binding"/>
    <property type="evidence" value="ECO:0007669"/>
    <property type="project" value="TreeGrafter"/>
</dbReference>
<keyword evidence="2 5" id="KW-0689">Ribosomal protein</keyword>
<evidence type="ECO:0000256" key="4">
    <source>
        <dbReference type="ARBA" id="ARBA00035259"/>
    </source>
</evidence>
<dbReference type="NCBIfam" id="NF001099">
    <property type="entry name" value="PRK00132.1"/>
    <property type="match status" value="1"/>
</dbReference>
<protein>
    <recommendedName>
        <fullName evidence="4 5">Small ribosomal subunit protein uS9</fullName>
    </recommendedName>
</protein>
<organism evidence="8 9">
    <name type="scientific">Candidatus Falkowbacteria bacterium HGW-Falkowbacteria-2</name>
    <dbReference type="NCBI Taxonomy" id="2013769"/>
    <lineage>
        <taxon>Bacteria</taxon>
        <taxon>Candidatus Falkowiibacteriota</taxon>
    </lineage>
</organism>
<feature type="region of interest" description="Disordered" evidence="7">
    <location>
        <begin position="110"/>
        <end position="136"/>
    </location>
</feature>
<sequence>MPDTAEFTGSYIKTVGRRKTSVAQVRMYKDGKGVITINGKKGSIYFPNEGLSIVSQPLKVTGHVRDFNFSIIVKGGGTTGQIEACRHGIARALLTLDPLMKEALKLNGFLTRDPRKKERKKPGFKGARKRPQWSKR</sequence>
<dbReference type="Gene3D" id="3.30.230.10">
    <property type="match status" value="1"/>
</dbReference>
<evidence type="ECO:0000256" key="3">
    <source>
        <dbReference type="ARBA" id="ARBA00023274"/>
    </source>
</evidence>
<dbReference type="PANTHER" id="PTHR21569">
    <property type="entry name" value="RIBOSOMAL PROTEIN S9"/>
    <property type="match status" value="1"/>
</dbReference>
<dbReference type="PROSITE" id="PS00360">
    <property type="entry name" value="RIBOSOMAL_S9"/>
    <property type="match status" value="1"/>
</dbReference>
<dbReference type="AlphaFoldDB" id="A0A2N2E0D6"/>
<comment type="caution">
    <text evidence="8">The sequence shown here is derived from an EMBL/GenBank/DDBJ whole genome shotgun (WGS) entry which is preliminary data.</text>
</comment>
<feature type="compositionally biased region" description="Basic residues" evidence="7">
    <location>
        <begin position="117"/>
        <end position="136"/>
    </location>
</feature>
<comment type="similarity">
    <text evidence="1 5 6">Belongs to the universal ribosomal protein uS9 family.</text>
</comment>
<dbReference type="HAMAP" id="MF_00532_B">
    <property type="entry name" value="Ribosomal_uS9_B"/>
    <property type="match status" value="1"/>
</dbReference>
<dbReference type="InterPro" id="IPR023035">
    <property type="entry name" value="Ribosomal_uS9_bac/plastid"/>
</dbReference>
<evidence type="ECO:0000256" key="7">
    <source>
        <dbReference type="SAM" id="MobiDB-lite"/>
    </source>
</evidence>
<evidence type="ECO:0000313" key="8">
    <source>
        <dbReference type="EMBL" id="PKM88167.1"/>
    </source>
</evidence>
<dbReference type="FunFam" id="3.30.230.10:FF:000001">
    <property type="entry name" value="30S ribosomal protein S9"/>
    <property type="match status" value="1"/>
</dbReference>
<evidence type="ECO:0000256" key="2">
    <source>
        <dbReference type="ARBA" id="ARBA00022980"/>
    </source>
</evidence>
<evidence type="ECO:0000256" key="1">
    <source>
        <dbReference type="ARBA" id="ARBA00005251"/>
    </source>
</evidence>
<dbReference type="PANTHER" id="PTHR21569:SF1">
    <property type="entry name" value="SMALL RIBOSOMAL SUBUNIT PROTEIN US9M"/>
    <property type="match status" value="1"/>
</dbReference>
<evidence type="ECO:0000256" key="6">
    <source>
        <dbReference type="RuleBase" id="RU003815"/>
    </source>
</evidence>
<dbReference type="GO" id="GO:0003735">
    <property type="term" value="F:structural constituent of ribosome"/>
    <property type="evidence" value="ECO:0007669"/>
    <property type="project" value="InterPro"/>
</dbReference>
<dbReference type="InterPro" id="IPR000754">
    <property type="entry name" value="Ribosomal_uS9"/>
</dbReference>
<dbReference type="Proteomes" id="UP000233325">
    <property type="component" value="Unassembled WGS sequence"/>
</dbReference>
<proteinExistence type="inferred from homology"/>
<dbReference type="EMBL" id="PHAH01000023">
    <property type="protein sequence ID" value="PKM88167.1"/>
    <property type="molecule type" value="Genomic_DNA"/>
</dbReference>
<dbReference type="GO" id="GO:0006412">
    <property type="term" value="P:translation"/>
    <property type="evidence" value="ECO:0007669"/>
    <property type="project" value="UniProtKB-UniRule"/>
</dbReference>
<reference evidence="8 9" key="1">
    <citation type="journal article" date="2017" name="ISME J.">
        <title>Potential for microbial H2 and metal transformations associated with novel bacteria and archaea in deep terrestrial subsurface sediments.</title>
        <authorList>
            <person name="Hernsdorf A.W."/>
            <person name="Amano Y."/>
            <person name="Miyakawa K."/>
            <person name="Ise K."/>
            <person name="Suzuki Y."/>
            <person name="Anantharaman K."/>
            <person name="Probst A."/>
            <person name="Burstein D."/>
            <person name="Thomas B.C."/>
            <person name="Banfield J.F."/>
        </authorList>
    </citation>
    <scope>NUCLEOTIDE SEQUENCE [LARGE SCALE GENOMIC DNA]</scope>
    <source>
        <strain evidence="8">HGW-Falkowbacteria-2</strain>
    </source>
</reference>
<dbReference type="InterPro" id="IPR020574">
    <property type="entry name" value="Ribosomal_uS9_CS"/>
</dbReference>
<dbReference type="GO" id="GO:0022627">
    <property type="term" value="C:cytosolic small ribosomal subunit"/>
    <property type="evidence" value="ECO:0007669"/>
    <property type="project" value="TreeGrafter"/>
</dbReference>
<dbReference type="Pfam" id="PF00380">
    <property type="entry name" value="Ribosomal_S9"/>
    <property type="match status" value="1"/>
</dbReference>
<accession>A0A2N2E0D6</accession>
<dbReference type="InterPro" id="IPR020568">
    <property type="entry name" value="Ribosomal_Su5_D2-typ_SF"/>
</dbReference>
<keyword evidence="3 5" id="KW-0687">Ribonucleoprotein</keyword>
<dbReference type="SUPFAM" id="SSF54211">
    <property type="entry name" value="Ribosomal protein S5 domain 2-like"/>
    <property type="match status" value="1"/>
</dbReference>
<evidence type="ECO:0000313" key="9">
    <source>
        <dbReference type="Proteomes" id="UP000233325"/>
    </source>
</evidence>
<evidence type="ECO:0000256" key="5">
    <source>
        <dbReference type="HAMAP-Rule" id="MF_00532"/>
    </source>
</evidence>
<name>A0A2N2E0D6_9BACT</name>